<proteinExistence type="predicted"/>
<evidence type="ECO:0000313" key="2">
    <source>
        <dbReference type="EMBL" id="SVD48189.1"/>
    </source>
</evidence>
<dbReference type="PANTHER" id="PTHR47268:SF4">
    <property type="entry name" value="ACYLPHOSPHATASE"/>
    <property type="match status" value="1"/>
</dbReference>
<dbReference type="PROSITE" id="PS00151">
    <property type="entry name" value="ACYLPHOSPHATASE_2"/>
    <property type="match status" value="1"/>
</dbReference>
<gene>
    <name evidence="2" type="ORF">METZ01_LOCUS401043</name>
</gene>
<dbReference type="Gene3D" id="3.30.70.100">
    <property type="match status" value="1"/>
</dbReference>
<dbReference type="GO" id="GO:0003998">
    <property type="term" value="F:acylphosphatase activity"/>
    <property type="evidence" value="ECO:0007669"/>
    <property type="project" value="InterPro"/>
</dbReference>
<dbReference type="AlphaFoldDB" id="A0A382VNQ5"/>
<dbReference type="InterPro" id="IPR036046">
    <property type="entry name" value="Acylphosphatase-like_dom_sf"/>
</dbReference>
<dbReference type="PROSITE" id="PS51160">
    <property type="entry name" value="ACYLPHOSPHATASE_3"/>
    <property type="match status" value="1"/>
</dbReference>
<dbReference type="EMBL" id="UINC01153453">
    <property type="protein sequence ID" value="SVD48189.1"/>
    <property type="molecule type" value="Genomic_DNA"/>
</dbReference>
<accession>A0A382VNQ5</accession>
<reference evidence="2" key="1">
    <citation type="submission" date="2018-05" db="EMBL/GenBank/DDBJ databases">
        <authorList>
            <person name="Lanie J.A."/>
            <person name="Ng W.-L."/>
            <person name="Kazmierczak K.M."/>
            <person name="Andrzejewski T.M."/>
            <person name="Davidsen T.M."/>
            <person name="Wayne K.J."/>
            <person name="Tettelin H."/>
            <person name="Glass J.I."/>
            <person name="Rusch D."/>
            <person name="Podicherti R."/>
            <person name="Tsui H.-C.T."/>
            <person name="Winkler M.E."/>
        </authorList>
    </citation>
    <scope>NUCLEOTIDE SEQUENCE</scope>
</reference>
<dbReference type="SUPFAM" id="SSF54975">
    <property type="entry name" value="Acylphosphatase/BLUF domain-like"/>
    <property type="match status" value="1"/>
</dbReference>
<dbReference type="InterPro" id="IPR017968">
    <property type="entry name" value="Acylphosphatase_CS"/>
</dbReference>
<protein>
    <recommendedName>
        <fullName evidence="1">Acylphosphatase-like domain-containing protein</fullName>
    </recommendedName>
</protein>
<dbReference type="InterPro" id="IPR020456">
    <property type="entry name" value="Acylphosphatase"/>
</dbReference>
<dbReference type="PANTHER" id="PTHR47268">
    <property type="entry name" value="ACYLPHOSPHATASE"/>
    <property type="match status" value="1"/>
</dbReference>
<evidence type="ECO:0000259" key="1">
    <source>
        <dbReference type="PROSITE" id="PS51160"/>
    </source>
</evidence>
<dbReference type="Pfam" id="PF00708">
    <property type="entry name" value="Acylphosphatase"/>
    <property type="match status" value="1"/>
</dbReference>
<dbReference type="PRINTS" id="PR00112">
    <property type="entry name" value="ACYLPHPHTASE"/>
</dbReference>
<dbReference type="InterPro" id="IPR001792">
    <property type="entry name" value="Acylphosphatase-like_dom"/>
</dbReference>
<sequence length="90" mass="10073">MSKITRFVVKGHVQGVGFRWATREQALQRGLCGWVQNCSDGSVEVLAKGAENTLSSFKTWLWQGPSGSRVSEIHVTLKEEESVADTFYIR</sequence>
<dbReference type="PROSITE" id="PS00150">
    <property type="entry name" value="ACYLPHOSPHATASE_1"/>
    <property type="match status" value="1"/>
</dbReference>
<feature type="domain" description="Acylphosphatase-like" evidence="1">
    <location>
        <begin position="4"/>
        <end position="90"/>
    </location>
</feature>
<name>A0A382VNQ5_9ZZZZ</name>
<organism evidence="2">
    <name type="scientific">marine metagenome</name>
    <dbReference type="NCBI Taxonomy" id="408172"/>
    <lineage>
        <taxon>unclassified sequences</taxon>
        <taxon>metagenomes</taxon>
        <taxon>ecological metagenomes</taxon>
    </lineage>
</organism>